<protein>
    <submittedName>
        <fullName evidence="2">Uncharacterized protein</fullName>
    </submittedName>
</protein>
<keyword evidence="3" id="KW-1185">Reference proteome</keyword>
<dbReference type="InParanoid" id="A0A163JDW2"/>
<proteinExistence type="predicted"/>
<evidence type="ECO:0000313" key="3">
    <source>
        <dbReference type="Proteomes" id="UP000078561"/>
    </source>
</evidence>
<feature type="compositionally biased region" description="Basic residues" evidence="1">
    <location>
        <begin position="91"/>
        <end position="104"/>
    </location>
</feature>
<dbReference type="Proteomes" id="UP000078561">
    <property type="component" value="Unassembled WGS sequence"/>
</dbReference>
<dbReference type="OrthoDB" id="2286748at2759"/>
<sequence>MSTLVFLSGNKKFDQFIPTYTTGPTVAKSPPTPPRHIGKRKRQQNAGSNLPTDTLYYHEQPPSPTSTSSTSSLSSLSTTSTTSSPGLTTRRPYRRKSQCTHQRRLSLDTNTHTDPNNDEKALATLEDELDYTQDTLATLNVMFGSLRQAYVTCEPQLTPHPTRLDAMEKELLSAYDDLELQVIHLDRHIQKLESSWRDWKFTNHHTPS</sequence>
<dbReference type="AlphaFoldDB" id="A0A163JDW2"/>
<organism evidence="2">
    <name type="scientific">Absidia glauca</name>
    <name type="common">Pin mould</name>
    <dbReference type="NCBI Taxonomy" id="4829"/>
    <lineage>
        <taxon>Eukaryota</taxon>
        <taxon>Fungi</taxon>
        <taxon>Fungi incertae sedis</taxon>
        <taxon>Mucoromycota</taxon>
        <taxon>Mucoromycotina</taxon>
        <taxon>Mucoromycetes</taxon>
        <taxon>Mucorales</taxon>
        <taxon>Cunninghamellaceae</taxon>
        <taxon>Absidia</taxon>
    </lineage>
</organism>
<dbReference type="EMBL" id="LT552278">
    <property type="protein sequence ID" value="SAL98642.1"/>
    <property type="molecule type" value="Genomic_DNA"/>
</dbReference>
<feature type="compositionally biased region" description="Low complexity" evidence="1">
    <location>
        <begin position="65"/>
        <end position="89"/>
    </location>
</feature>
<evidence type="ECO:0000256" key="1">
    <source>
        <dbReference type="SAM" id="MobiDB-lite"/>
    </source>
</evidence>
<feature type="region of interest" description="Disordered" evidence="1">
    <location>
        <begin position="17"/>
        <end position="117"/>
    </location>
</feature>
<name>A0A163JDW2_ABSGL</name>
<evidence type="ECO:0000313" key="2">
    <source>
        <dbReference type="EMBL" id="SAL98642.1"/>
    </source>
</evidence>
<accession>A0A163JDW2</accession>
<gene>
    <name evidence="2" type="primary">ABSGL_04197.1 scaffold 5169</name>
</gene>
<reference evidence="2" key="1">
    <citation type="submission" date="2016-04" db="EMBL/GenBank/DDBJ databases">
        <authorList>
            <person name="Evans L.H."/>
            <person name="Alamgir A."/>
            <person name="Owens N."/>
            <person name="Weber N.D."/>
            <person name="Virtaneva K."/>
            <person name="Barbian K."/>
            <person name="Babar A."/>
            <person name="Rosenke K."/>
        </authorList>
    </citation>
    <scope>NUCLEOTIDE SEQUENCE [LARGE SCALE GENOMIC DNA]</scope>
    <source>
        <strain evidence="2">CBS 101.48</strain>
    </source>
</reference>